<dbReference type="Proteomes" id="UP001217089">
    <property type="component" value="Unassembled WGS sequence"/>
</dbReference>
<dbReference type="SMART" id="SM00028">
    <property type="entry name" value="TPR"/>
    <property type="match status" value="2"/>
</dbReference>
<evidence type="ECO:0000256" key="2">
    <source>
        <dbReference type="SAM" id="Coils"/>
    </source>
</evidence>
<keyword evidence="4" id="KW-0732">Signal</keyword>
<organism evidence="5 6">
    <name type="scientific">Tegillarca granosa</name>
    <name type="common">Malaysian cockle</name>
    <name type="synonym">Anadara granosa</name>
    <dbReference type="NCBI Taxonomy" id="220873"/>
    <lineage>
        <taxon>Eukaryota</taxon>
        <taxon>Metazoa</taxon>
        <taxon>Spiralia</taxon>
        <taxon>Lophotrochozoa</taxon>
        <taxon>Mollusca</taxon>
        <taxon>Bivalvia</taxon>
        <taxon>Autobranchia</taxon>
        <taxon>Pteriomorphia</taxon>
        <taxon>Arcoida</taxon>
        <taxon>Arcoidea</taxon>
        <taxon>Arcidae</taxon>
        <taxon>Tegillarca</taxon>
    </lineage>
</organism>
<dbReference type="InterPro" id="IPR019734">
    <property type="entry name" value="TPR_rpt"/>
</dbReference>
<evidence type="ECO:0008006" key="7">
    <source>
        <dbReference type="Google" id="ProtNLM"/>
    </source>
</evidence>
<dbReference type="EMBL" id="JARBDR010000921">
    <property type="protein sequence ID" value="KAJ8299215.1"/>
    <property type="molecule type" value="Genomic_DNA"/>
</dbReference>
<keyword evidence="2" id="KW-0175">Coiled coil</keyword>
<accession>A0ABQ9E6X4</accession>
<reference evidence="5 6" key="1">
    <citation type="submission" date="2022-12" db="EMBL/GenBank/DDBJ databases">
        <title>Chromosome-level genome of Tegillarca granosa.</title>
        <authorList>
            <person name="Kim J."/>
        </authorList>
    </citation>
    <scope>NUCLEOTIDE SEQUENCE [LARGE SCALE GENOMIC DNA]</scope>
    <source>
        <strain evidence="5">Teg-2019</strain>
        <tissue evidence="5">Adductor muscle</tissue>
    </source>
</reference>
<dbReference type="Gene3D" id="1.25.40.10">
    <property type="entry name" value="Tetratricopeptide repeat domain"/>
    <property type="match status" value="1"/>
</dbReference>
<sequence>MACIVMIAVLMILFLQHIPCSLGSSHWIVTEDGRIQSQADTVFNMKRPYDLVAFMRQDDRVTMLDNLKDELLARKDEIDKNEDRDPGLEQRFYKTDPDCLAAGKPLPEFDLYISTVLPLENKGIKPEEHIDLNQEPPFHTPPDCTLFTELEYSVHGFEHLENKTSWVLYNMAAFYWRIKGDPYHVIECVRRALHFSPRLQKDVALISLANVLHRARYSNEAAIVVHAALDVLAEYNKSVICFENTLKIQPDFEAAAKRKHAVLCHAKLENALEEQHKSLQQTLNDLKDYQRKHDHWQQQKEKLNAEQVHDDARRSQHIAYDQYKMREAAIAMDEHCHLDYKDGKQVLTCTWEKKSQTVEMDFTQDNAPSPPLESEEESAKEKRSTIDYNKPVRTPTFARKKIDVPKYVQRENDWPLKDECDTYVKKVPDPRNLSTIYLSPENKGFDVKPLLTEAQGLKPGGEHPLPWYPPVCVTLMDLPEGDRKTYDHIHSVSREQRAKMPLKLNDPSMRQPSSHFFYGNLLWATKNYTGAVKHYEKSLEQHPENNDVFNTLRALKCYQKYHQATQSVVKETSSSTNCPQRPTKNGPETESRVICKTENGEEKCVIETRSRGKAEDCNGHCTQTCTVTPIKFDSCTGDIEALAQAAAQSETQNSAKGSGGSNGEESLFAGGDISSKLDELSEQYLKKNLCQGEECAQLRLQQGGQKPHIKLDFVNGVLHQKLIFVQSPNDLPVEPHECVIFNDGSKSSGCNRPEYHAYVSMSYRIHNIKLSVGRYHV</sequence>
<dbReference type="PROSITE" id="PS50005">
    <property type="entry name" value="TPR"/>
    <property type="match status" value="1"/>
</dbReference>
<evidence type="ECO:0000256" key="4">
    <source>
        <dbReference type="SAM" id="SignalP"/>
    </source>
</evidence>
<evidence type="ECO:0000256" key="1">
    <source>
        <dbReference type="PROSITE-ProRule" id="PRU00339"/>
    </source>
</evidence>
<dbReference type="InterPro" id="IPR052630">
    <property type="entry name" value="TTC17"/>
</dbReference>
<name>A0ABQ9E6X4_TEGGR</name>
<feature type="region of interest" description="Disordered" evidence="3">
    <location>
        <begin position="646"/>
        <end position="668"/>
    </location>
</feature>
<feature type="region of interest" description="Disordered" evidence="3">
    <location>
        <begin position="570"/>
        <end position="592"/>
    </location>
</feature>
<evidence type="ECO:0000313" key="5">
    <source>
        <dbReference type="EMBL" id="KAJ8299215.1"/>
    </source>
</evidence>
<gene>
    <name evidence="5" type="ORF">KUTeg_023275</name>
</gene>
<proteinExistence type="predicted"/>
<feature type="compositionally biased region" description="Polar residues" evidence="3">
    <location>
        <begin position="646"/>
        <end position="656"/>
    </location>
</feature>
<dbReference type="SUPFAM" id="SSF48452">
    <property type="entry name" value="TPR-like"/>
    <property type="match status" value="1"/>
</dbReference>
<keyword evidence="1" id="KW-0802">TPR repeat</keyword>
<dbReference type="PANTHER" id="PTHR16091">
    <property type="entry name" value="TTC17 PROTEIN"/>
    <property type="match status" value="1"/>
</dbReference>
<feature type="signal peptide" evidence="4">
    <location>
        <begin position="1"/>
        <end position="23"/>
    </location>
</feature>
<evidence type="ECO:0000256" key="3">
    <source>
        <dbReference type="SAM" id="MobiDB-lite"/>
    </source>
</evidence>
<feature type="repeat" description="TPR" evidence="1">
    <location>
        <begin position="512"/>
        <end position="545"/>
    </location>
</feature>
<dbReference type="InterPro" id="IPR011990">
    <property type="entry name" value="TPR-like_helical_dom_sf"/>
</dbReference>
<feature type="coiled-coil region" evidence="2">
    <location>
        <begin position="265"/>
        <end position="306"/>
    </location>
</feature>
<feature type="chain" id="PRO_5045285351" description="Tetratricopeptide repeat protein 17" evidence="4">
    <location>
        <begin position="24"/>
        <end position="777"/>
    </location>
</feature>
<feature type="region of interest" description="Disordered" evidence="3">
    <location>
        <begin position="362"/>
        <end position="385"/>
    </location>
</feature>
<evidence type="ECO:0000313" key="6">
    <source>
        <dbReference type="Proteomes" id="UP001217089"/>
    </source>
</evidence>
<dbReference type="PANTHER" id="PTHR16091:SF1">
    <property type="entry name" value="TETRATRICOPEPTIDE REPEAT PROTEIN 17"/>
    <property type="match status" value="1"/>
</dbReference>
<comment type="caution">
    <text evidence="5">The sequence shown here is derived from an EMBL/GenBank/DDBJ whole genome shotgun (WGS) entry which is preliminary data.</text>
</comment>
<protein>
    <recommendedName>
        <fullName evidence="7">Tetratricopeptide repeat protein 17</fullName>
    </recommendedName>
</protein>
<feature type="compositionally biased region" description="Polar residues" evidence="3">
    <location>
        <begin position="570"/>
        <end position="586"/>
    </location>
</feature>
<keyword evidence="6" id="KW-1185">Reference proteome</keyword>